<dbReference type="SUPFAM" id="SSF52151">
    <property type="entry name" value="FabD/lysophospholipase-like"/>
    <property type="match status" value="1"/>
</dbReference>
<dbReference type="InterPro" id="IPR024282">
    <property type="entry name" value="DUF3376"/>
</dbReference>
<proteinExistence type="predicted"/>
<dbReference type="RefSeq" id="WP_114278620.1">
    <property type="nucleotide sequence ID" value="NZ_QPJY01000002.1"/>
</dbReference>
<keyword evidence="2" id="KW-0378">Hydrolase</keyword>
<feature type="transmembrane region" description="Helical" evidence="3">
    <location>
        <begin position="923"/>
        <end position="943"/>
    </location>
</feature>
<feature type="transmembrane region" description="Helical" evidence="3">
    <location>
        <begin position="949"/>
        <end position="966"/>
    </location>
</feature>
<feature type="active site" description="Nucleophile" evidence="2">
    <location>
        <position position="71"/>
    </location>
</feature>
<dbReference type="GO" id="GO:0016787">
    <property type="term" value="F:hydrolase activity"/>
    <property type="evidence" value="ECO:0007669"/>
    <property type="project" value="UniProtKB-UniRule"/>
</dbReference>
<keyword evidence="1 2" id="KW-0443">Lipid metabolism</keyword>
<gene>
    <name evidence="5" type="ORF">DFQ59_102121</name>
</gene>
<dbReference type="InterPro" id="IPR002641">
    <property type="entry name" value="PNPLA_dom"/>
</dbReference>
<dbReference type="InterPro" id="IPR016035">
    <property type="entry name" value="Acyl_Trfase/lysoPLipase"/>
</dbReference>
<comment type="caution">
    <text evidence="5">The sequence shown here is derived from an EMBL/GenBank/DDBJ whole genome shotgun (WGS) entry which is preliminary data.</text>
</comment>
<dbReference type="Proteomes" id="UP000252707">
    <property type="component" value="Unassembled WGS sequence"/>
</dbReference>
<evidence type="ECO:0000313" key="5">
    <source>
        <dbReference type="EMBL" id="RCX31774.1"/>
    </source>
</evidence>
<dbReference type="Gene3D" id="3.40.1090.10">
    <property type="entry name" value="Cytosolic phospholipase A2 catalytic domain"/>
    <property type="match status" value="2"/>
</dbReference>
<accession>A0A369CIU8</accession>
<keyword evidence="2" id="KW-0442">Lipid degradation</keyword>
<evidence type="ECO:0000313" key="6">
    <source>
        <dbReference type="Proteomes" id="UP000252707"/>
    </source>
</evidence>
<dbReference type="Pfam" id="PF01734">
    <property type="entry name" value="Patatin"/>
    <property type="match status" value="1"/>
</dbReference>
<feature type="active site" description="Proton acceptor" evidence="2">
    <location>
        <position position="258"/>
    </location>
</feature>
<dbReference type="OrthoDB" id="8728704at2"/>
<feature type="domain" description="PNPLA" evidence="4">
    <location>
        <begin position="22"/>
        <end position="271"/>
    </location>
</feature>
<evidence type="ECO:0000256" key="3">
    <source>
        <dbReference type="SAM" id="Phobius"/>
    </source>
</evidence>
<keyword evidence="6" id="KW-1185">Reference proteome</keyword>
<organism evidence="5 6">
    <name type="scientific">Thioalbus denitrificans</name>
    <dbReference type="NCBI Taxonomy" id="547122"/>
    <lineage>
        <taxon>Bacteria</taxon>
        <taxon>Pseudomonadati</taxon>
        <taxon>Pseudomonadota</taxon>
        <taxon>Gammaproteobacteria</taxon>
        <taxon>Chromatiales</taxon>
        <taxon>Ectothiorhodospiraceae</taxon>
        <taxon>Thioalbus</taxon>
    </lineage>
</organism>
<dbReference type="NCBIfam" id="TIGR03607">
    <property type="entry name" value="patatin-like protein"/>
    <property type="match status" value="1"/>
</dbReference>
<keyword evidence="3" id="KW-0472">Membrane</keyword>
<feature type="short sequence motif" description="GXSXG" evidence="2">
    <location>
        <begin position="69"/>
        <end position="73"/>
    </location>
</feature>
<dbReference type="EMBL" id="QPJY01000002">
    <property type="protein sequence ID" value="RCX31774.1"/>
    <property type="molecule type" value="Genomic_DNA"/>
</dbReference>
<dbReference type="PROSITE" id="PS51635">
    <property type="entry name" value="PNPLA"/>
    <property type="match status" value="1"/>
</dbReference>
<reference evidence="5 6" key="1">
    <citation type="submission" date="2018-07" db="EMBL/GenBank/DDBJ databases">
        <title>Genomic Encyclopedia of Type Strains, Phase IV (KMG-IV): sequencing the most valuable type-strain genomes for metagenomic binning, comparative biology and taxonomic classification.</title>
        <authorList>
            <person name="Goeker M."/>
        </authorList>
    </citation>
    <scope>NUCLEOTIDE SEQUENCE [LARGE SCALE GENOMIC DNA]</scope>
    <source>
        <strain evidence="5 6">DSM 26407</strain>
    </source>
</reference>
<feature type="transmembrane region" description="Helical" evidence="3">
    <location>
        <begin position="973"/>
        <end position="994"/>
    </location>
</feature>
<evidence type="ECO:0000256" key="2">
    <source>
        <dbReference type="PROSITE-ProRule" id="PRU01161"/>
    </source>
</evidence>
<dbReference type="GO" id="GO:0016042">
    <property type="term" value="P:lipid catabolic process"/>
    <property type="evidence" value="ECO:0007669"/>
    <property type="project" value="UniProtKB-UniRule"/>
</dbReference>
<feature type="short sequence motif" description="DGA/G" evidence="2">
    <location>
        <begin position="258"/>
        <end position="260"/>
    </location>
</feature>
<keyword evidence="3" id="KW-1133">Transmembrane helix</keyword>
<keyword evidence="3" id="KW-0812">Transmembrane</keyword>
<name>A0A369CIU8_9GAMM</name>
<dbReference type="AlphaFoldDB" id="A0A369CIU8"/>
<dbReference type="Pfam" id="PF11856">
    <property type="entry name" value="DUF3376"/>
    <property type="match status" value="1"/>
</dbReference>
<evidence type="ECO:0000259" key="4">
    <source>
        <dbReference type="PROSITE" id="PS51635"/>
    </source>
</evidence>
<comment type="caution">
    <text evidence="2">Lacks conserved residue(s) required for the propagation of feature annotation.</text>
</comment>
<evidence type="ECO:0000256" key="1">
    <source>
        <dbReference type="ARBA" id="ARBA00023098"/>
    </source>
</evidence>
<dbReference type="InterPro" id="IPR019894">
    <property type="entry name" value="Patatin-related_protein"/>
</dbReference>
<protein>
    <submittedName>
        <fullName evidence="5">Patatin-related protein</fullName>
    </submittedName>
</protein>
<sequence>MNQAQANNTGSPCHDQELRIALVMNGGVSLAVWIGGVTQEINRLVRRETLYGRLCDILHLRPRVDIVSGTSAGGINGAILALAMSQGKPLDPLRDIWLNKGDILTLLRPPTREDPPSLLDGGYFYKAMVEGFHAIRDQQGPGLLPPAQVPIELFLTTTVLRGEVHDFPDDAGTVIRDVTHRGLMRFQRGPDQPRDHFADPAIARKLAAAARATASFPAAFEPFYLPGAEEKGEISAGGEAVPCLEGHANFALGCFVVDGGVLDNNPLEAAIDAVFLQRAEGEVRRVLAYVVPDPGHIPDPPAQDPARVPSLAGTILASLVDIPRVESVSDQLRAITRHNQEVARHYNTRLLLARSVDGPGAETVAADVFPGYRLRRCQSAADYIATALADGAARHRDATGRGIALGRRARERIAGALAGCGAVPWLPERFEEAGTGGEWWWGLLTLENVMAVVLELLCRAVALVPARRSGESDALWPDLMRARRRAYDLVAELARLRRLDQGHWQRRGQALAPELAGLGTADASRVMALAEREIRVWVGVFDATLQADEPLRPPRVFAELADRIGGLLLESSPLLHGVLGLGVPLRHPEKFADLSTLTDFLLPEANGSLGATWRRLLALEVVHYAFGADTPRDQFMELYQFSANVPTAFGGPDRLEQKLAGVQVAHFGAFYKRSWRINDWMFGRLDGSERLLRILLDPRRLARLYGREPGDGIAPGAAAGAVLGLLREALLEGVAREDDRVLLETHWRERLEAMGAELAYLERTDAAIPDCLPECAAMLRERLHLDILRRELPALADAVGDDELDGAHQAGFGSKFLKRFRSALCQLGDAARKAPGPSASPALSSEQLVELFKGARVGEERVLDEVGTDRFTITATRSAAVAVGALSGKGSGLKYLRGIFAAARTPLVALDLLVQALMKKGRLLVSLYAMAMAAAITILVAPAADWPDGVEMAAAVVLAAGLVVLLRRYPRLLIGLFALVLVLWKVVPLLRGWLG</sequence>